<keyword evidence="8" id="KW-1185">Reference proteome</keyword>
<dbReference type="Proteomes" id="UP000487929">
    <property type="component" value="Unassembled WGS sequence"/>
</dbReference>
<dbReference type="RefSeq" id="WP_161430215.1">
    <property type="nucleotide sequence ID" value="NZ_WUTT01000001.1"/>
</dbReference>
<evidence type="ECO:0000256" key="2">
    <source>
        <dbReference type="ARBA" id="ARBA00023015"/>
    </source>
</evidence>
<feature type="domain" description="Ner winged helix-turn-helix DNA-binding" evidence="6">
    <location>
        <begin position="16"/>
        <end position="82"/>
    </location>
</feature>
<evidence type="ECO:0000313" key="8">
    <source>
        <dbReference type="Proteomes" id="UP000487929"/>
    </source>
</evidence>
<dbReference type="Gene3D" id="1.10.260.40">
    <property type="entry name" value="lambda repressor-like DNA-binding domains"/>
    <property type="match status" value="1"/>
</dbReference>
<evidence type="ECO:0000259" key="6">
    <source>
        <dbReference type="Pfam" id="PF13693"/>
    </source>
</evidence>
<dbReference type="AlphaFoldDB" id="A0A7X4W2M3"/>
<dbReference type="OrthoDB" id="5405994at2"/>
<evidence type="ECO:0000313" key="7">
    <source>
        <dbReference type="EMBL" id="NAW33204.1"/>
    </source>
</evidence>
<feature type="region of interest" description="Disordered" evidence="5">
    <location>
        <begin position="67"/>
        <end position="118"/>
    </location>
</feature>
<comment type="caution">
    <text evidence="7">The sequence shown here is derived from an EMBL/GenBank/DDBJ whole genome shotgun (WGS) entry which is preliminary data.</text>
</comment>
<evidence type="ECO:0000256" key="5">
    <source>
        <dbReference type="SAM" id="MobiDB-lite"/>
    </source>
</evidence>
<dbReference type="InterPro" id="IPR038722">
    <property type="entry name" value="Ner_HTH_dom"/>
</dbReference>
<evidence type="ECO:0000256" key="1">
    <source>
        <dbReference type="ARBA" id="ARBA00006157"/>
    </source>
</evidence>
<organism evidence="7 8">
    <name type="scientific">Halomonas alimentaria</name>
    <dbReference type="NCBI Taxonomy" id="147248"/>
    <lineage>
        <taxon>Bacteria</taxon>
        <taxon>Pseudomonadati</taxon>
        <taxon>Pseudomonadota</taxon>
        <taxon>Gammaproteobacteria</taxon>
        <taxon>Oceanospirillales</taxon>
        <taxon>Halomonadaceae</taxon>
        <taxon>Halomonas</taxon>
    </lineage>
</organism>
<accession>A0A7X4W2M3</accession>
<keyword evidence="2" id="KW-0805">Transcription regulation</keyword>
<dbReference type="EMBL" id="WUTT01000001">
    <property type="protein sequence ID" value="NAW33204.1"/>
    <property type="molecule type" value="Genomic_DNA"/>
</dbReference>
<protein>
    <submittedName>
        <fullName evidence="7">Nucleotide excision repair protein</fullName>
    </submittedName>
</protein>
<gene>
    <name evidence="7" type="ORF">GRB96_02040</name>
</gene>
<sequence>MKPDIPRNPHQRWEWIKYQLRSKGSSLSRLAGELEVSGSAVQLAKYVPYPRMERAIAKKLSLAPTQIWPERWNADGTPARQRPNRAEKRASTTSSSRRYSAQDSDSNAIAHRQLAREA</sequence>
<keyword evidence="4" id="KW-0804">Transcription</keyword>
<keyword evidence="3" id="KW-0238">DNA-binding</keyword>
<dbReference type="Pfam" id="PF13693">
    <property type="entry name" value="HTH_35"/>
    <property type="match status" value="1"/>
</dbReference>
<dbReference type="SUPFAM" id="SSF47413">
    <property type="entry name" value="lambda repressor-like DNA-binding domains"/>
    <property type="match status" value="1"/>
</dbReference>
<dbReference type="GO" id="GO:0003677">
    <property type="term" value="F:DNA binding"/>
    <property type="evidence" value="ECO:0007669"/>
    <property type="project" value="UniProtKB-KW"/>
</dbReference>
<reference evidence="7 8" key="1">
    <citation type="submission" date="2019-12" db="EMBL/GenBank/DDBJ databases">
        <title>Draft genome sequencing of Halomonas alimentaria DSM 15356.</title>
        <authorList>
            <person name="Pandiyan K."/>
            <person name="Kushwaha P."/>
            <person name="Gowdham M."/>
            <person name="Chakdar H."/>
            <person name="Singh A."/>
            <person name="Kumar M."/>
            <person name="Saxena A.K."/>
        </authorList>
    </citation>
    <scope>NUCLEOTIDE SEQUENCE [LARGE SCALE GENOMIC DNA]</scope>
    <source>
        <strain evidence="7 8">DSM 15356</strain>
    </source>
</reference>
<name>A0A7X4W2M3_9GAMM</name>
<dbReference type="InterPro" id="IPR010982">
    <property type="entry name" value="Lambda_DNA-bd_dom_sf"/>
</dbReference>
<evidence type="ECO:0000256" key="3">
    <source>
        <dbReference type="ARBA" id="ARBA00023125"/>
    </source>
</evidence>
<comment type="similarity">
    <text evidence="1">Belongs to the ner transcriptional regulatory family.</text>
</comment>
<evidence type="ECO:0000256" key="4">
    <source>
        <dbReference type="ARBA" id="ARBA00023163"/>
    </source>
</evidence>
<proteinExistence type="inferred from homology"/>
<feature type="compositionally biased region" description="Low complexity" evidence="5">
    <location>
        <begin position="91"/>
        <end position="101"/>
    </location>
</feature>